<evidence type="ECO:0000259" key="7">
    <source>
        <dbReference type="PROSITE" id="PS50112"/>
    </source>
</evidence>
<dbReference type="InterPro" id="IPR005467">
    <property type="entry name" value="His_kinase_dom"/>
</dbReference>
<organism evidence="8 9">
    <name type="scientific">Magnetospirillum moscoviense</name>
    <dbReference type="NCBI Taxonomy" id="1437059"/>
    <lineage>
        <taxon>Bacteria</taxon>
        <taxon>Pseudomonadati</taxon>
        <taxon>Pseudomonadota</taxon>
        <taxon>Alphaproteobacteria</taxon>
        <taxon>Rhodospirillales</taxon>
        <taxon>Rhodospirillaceae</taxon>
        <taxon>Magnetospirillum</taxon>
    </lineage>
</organism>
<dbReference type="Pfam" id="PF02518">
    <property type="entry name" value="HATPase_c"/>
    <property type="match status" value="1"/>
</dbReference>
<dbReference type="SMART" id="SM00388">
    <property type="entry name" value="HisKA"/>
    <property type="match status" value="1"/>
</dbReference>
<dbReference type="GO" id="GO:0000155">
    <property type="term" value="F:phosphorelay sensor kinase activity"/>
    <property type="evidence" value="ECO:0007669"/>
    <property type="project" value="InterPro"/>
</dbReference>
<dbReference type="EMBL" id="LWQU01000157">
    <property type="protein sequence ID" value="OAN48715.1"/>
    <property type="molecule type" value="Genomic_DNA"/>
</dbReference>
<dbReference type="SUPFAM" id="SSF55785">
    <property type="entry name" value="PYP-like sensor domain (PAS domain)"/>
    <property type="match status" value="1"/>
</dbReference>
<dbReference type="Proteomes" id="UP000078543">
    <property type="component" value="Unassembled WGS sequence"/>
</dbReference>
<dbReference type="Gene3D" id="3.30.565.10">
    <property type="entry name" value="Histidine kinase-like ATPase, C-terminal domain"/>
    <property type="match status" value="1"/>
</dbReference>
<dbReference type="CDD" id="cd00130">
    <property type="entry name" value="PAS"/>
    <property type="match status" value="1"/>
</dbReference>
<feature type="domain" description="Histidine kinase" evidence="6">
    <location>
        <begin position="493"/>
        <end position="709"/>
    </location>
</feature>
<sequence>MRNERSAQSILALLAAVFLTAAVSAHVVLADRAWSHAEDSLEQISDALAGHFAVWLDERRGDALVLSKDRLLAEKVETYLADGDDRLGVFLRERLRSLIEAYPYRSVILLAPDGRRVLDVGRESEEIEPSQVDVGLKAVATRVPVTSELHVEEEDGRLELDIDLGVPLQTVANGPAVAALSISIDPARMIGFVVRGLPLLDHGMEVVLGQRVDDKVVIVDPRGTPDGSENVIIRPLSEPELPAAMAARGVRGIVEGVDYKGARVVAYLRDVPDSNWFLLVKLDRGEIARAERQSGAMVALSTVLAWAVAFLGLRTRMTRLANERLEAEIQVRRRQAELTHQIDLDARRLEAIQEGIPIGLAIVTLDRRFESVNEAFVQMTGFTRRDLLGHSTRMIYPTEEIFVDLGVRAYGALAAGQVFSDIVTLRRQDGTDIRVAMTARQIRSEPPTTVWACEDVTARLRQQRDLAQAQIALQKQAQDLARSNAELEQFAYVASHDLRQPLRQISSYTTLLERRYGDQLPDDARSFLNFACAGAKRMDRLILDLLEYSRVGRAERAFALVDLTDPIRDAAGNLALDVAETGTDLTLPDRAPAIHGDEVELLRLFQNLIGNAVKYRDPSRPCRVAVTAVETEDQVVVRVADNGIGIPADAAERVFGIFQRLHQGDGVEGTGIGLAVCRKIVEHHRGTIIVEPGADGVGSVFVVSFPCPS</sequence>
<dbReference type="InterPro" id="IPR000014">
    <property type="entry name" value="PAS"/>
</dbReference>
<dbReference type="EC" id="2.7.13.3" evidence="2"/>
<dbReference type="PROSITE" id="PS50109">
    <property type="entry name" value="HIS_KIN"/>
    <property type="match status" value="1"/>
</dbReference>
<dbReference type="NCBIfam" id="TIGR00229">
    <property type="entry name" value="sensory_box"/>
    <property type="match status" value="1"/>
</dbReference>
<dbReference type="RefSeq" id="WP_068502583.1">
    <property type="nucleotide sequence ID" value="NZ_LWQU01000157.1"/>
</dbReference>
<evidence type="ECO:0000259" key="6">
    <source>
        <dbReference type="PROSITE" id="PS50109"/>
    </source>
</evidence>
<gene>
    <name evidence="8" type="ORF">A6A05_14710</name>
</gene>
<dbReference type="InterPro" id="IPR003594">
    <property type="entry name" value="HATPase_dom"/>
</dbReference>
<evidence type="ECO:0000313" key="8">
    <source>
        <dbReference type="EMBL" id="OAN48715.1"/>
    </source>
</evidence>
<dbReference type="SMART" id="SM00091">
    <property type="entry name" value="PAS"/>
    <property type="match status" value="1"/>
</dbReference>
<dbReference type="SMART" id="SM00387">
    <property type="entry name" value="HATPase_c"/>
    <property type="match status" value="1"/>
</dbReference>
<dbReference type="CDD" id="cd00082">
    <property type="entry name" value="HisKA"/>
    <property type="match status" value="1"/>
</dbReference>
<evidence type="ECO:0000256" key="2">
    <source>
        <dbReference type="ARBA" id="ARBA00012438"/>
    </source>
</evidence>
<proteinExistence type="predicted"/>
<evidence type="ECO:0000256" key="5">
    <source>
        <dbReference type="ARBA" id="ARBA00022777"/>
    </source>
</evidence>
<dbReference type="STRING" id="1437059.A6A05_14710"/>
<dbReference type="InterPro" id="IPR003661">
    <property type="entry name" value="HisK_dim/P_dom"/>
</dbReference>
<dbReference type="InterPro" id="IPR036097">
    <property type="entry name" value="HisK_dim/P_sf"/>
</dbReference>
<dbReference type="InterPro" id="IPR035965">
    <property type="entry name" value="PAS-like_dom_sf"/>
</dbReference>
<dbReference type="PROSITE" id="PS50112">
    <property type="entry name" value="PAS"/>
    <property type="match status" value="1"/>
</dbReference>
<evidence type="ECO:0000313" key="9">
    <source>
        <dbReference type="Proteomes" id="UP000078543"/>
    </source>
</evidence>
<feature type="domain" description="PAS" evidence="7">
    <location>
        <begin position="345"/>
        <end position="397"/>
    </location>
</feature>
<evidence type="ECO:0000256" key="3">
    <source>
        <dbReference type="ARBA" id="ARBA00022553"/>
    </source>
</evidence>
<dbReference type="InterPro" id="IPR052162">
    <property type="entry name" value="Sensor_kinase/Photoreceptor"/>
</dbReference>
<dbReference type="CDD" id="cd18774">
    <property type="entry name" value="PDC2_HK_sensor"/>
    <property type="match status" value="1"/>
</dbReference>
<keyword evidence="3" id="KW-0597">Phosphoprotein</keyword>
<dbReference type="AlphaFoldDB" id="A0A178MKY8"/>
<dbReference type="InterPro" id="IPR004358">
    <property type="entry name" value="Sig_transdc_His_kin-like_C"/>
</dbReference>
<dbReference type="PRINTS" id="PR00344">
    <property type="entry name" value="BCTRLSENSOR"/>
</dbReference>
<dbReference type="PANTHER" id="PTHR43304:SF1">
    <property type="entry name" value="PAC DOMAIN-CONTAINING PROTEIN"/>
    <property type="match status" value="1"/>
</dbReference>
<protein>
    <recommendedName>
        <fullName evidence="2">histidine kinase</fullName>
        <ecNumber evidence="2">2.7.13.3</ecNumber>
    </recommendedName>
</protein>
<reference evidence="8 9" key="1">
    <citation type="submission" date="2016-04" db="EMBL/GenBank/DDBJ databases">
        <title>Draft genome sequence of freshwater magnetotactic bacteria Magnetospirillum marisnigri SP-1 and Magnetospirillum moscoviense BB-1.</title>
        <authorList>
            <person name="Koziaeva V."/>
            <person name="Dziuba M.V."/>
            <person name="Ivanov T.M."/>
            <person name="Kuznetsov B."/>
            <person name="Grouzdev D.S."/>
        </authorList>
    </citation>
    <scope>NUCLEOTIDE SEQUENCE [LARGE SCALE GENOMIC DNA]</scope>
    <source>
        <strain evidence="8 9">BB-1</strain>
    </source>
</reference>
<accession>A0A178MKY8</accession>
<dbReference type="PANTHER" id="PTHR43304">
    <property type="entry name" value="PHYTOCHROME-LIKE PROTEIN CPH1"/>
    <property type="match status" value="1"/>
</dbReference>
<dbReference type="Pfam" id="PF08448">
    <property type="entry name" value="PAS_4"/>
    <property type="match status" value="1"/>
</dbReference>
<dbReference type="Gene3D" id="1.10.287.130">
    <property type="match status" value="1"/>
</dbReference>
<name>A0A178MKY8_9PROT</name>
<keyword evidence="5" id="KW-0418">Kinase</keyword>
<dbReference type="SUPFAM" id="SSF55874">
    <property type="entry name" value="ATPase domain of HSP90 chaperone/DNA topoisomerase II/histidine kinase"/>
    <property type="match status" value="1"/>
</dbReference>
<dbReference type="SUPFAM" id="SSF47384">
    <property type="entry name" value="Homodimeric domain of signal transducing histidine kinase"/>
    <property type="match status" value="1"/>
</dbReference>
<keyword evidence="9" id="KW-1185">Reference proteome</keyword>
<dbReference type="Pfam" id="PF00512">
    <property type="entry name" value="HisKA"/>
    <property type="match status" value="1"/>
</dbReference>
<dbReference type="InterPro" id="IPR013656">
    <property type="entry name" value="PAS_4"/>
</dbReference>
<keyword evidence="4" id="KW-0808">Transferase</keyword>
<evidence type="ECO:0000256" key="1">
    <source>
        <dbReference type="ARBA" id="ARBA00000085"/>
    </source>
</evidence>
<dbReference type="InterPro" id="IPR036890">
    <property type="entry name" value="HATPase_C_sf"/>
</dbReference>
<comment type="catalytic activity">
    <reaction evidence="1">
        <text>ATP + protein L-histidine = ADP + protein N-phospho-L-histidine.</text>
        <dbReference type="EC" id="2.7.13.3"/>
    </reaction>
</comment>
<dbReference type="Gene3D" id="3.30.450.20">
    <property type="entry name" value="PAS domain"/>
    <property type="match status" value="1"/>
</dbReference>
<comment type="caution">
    <text evidence="8">The sequence shown here is derived from an EMBL/GenBank/DDBJ whole genome shotgun (WGS) entry which is preliminary data.</text>
</comment>
<evidence type="ECO:0000256" key="4">
    <source>
        <dbReference type="ARBA" id="ARBA00022679"/>
    </source>
</evidence>